<dbReference type="InterPro" id="IPR003690">
    <property type="entry name" value="MTERF"/>
</dbReference>
<gene>
    <name evidence="5" type="ORF">FSB_LOCUS58207</name>
</gene>
<dbReference type="PANTHER" id="PTHR13068">
    <property type="entry name" value="CGI-12 PROTEIN-RELATED"/>
    <property type="match status" value="1"/>
</dbReference>
<comment type="similarity">
    <text evidence="1">Belongs to the mTERF family.</text>
</comment>
<feature type="chain" id="PRO_5014860744" evidence="4">
    <location>
        <begin position="24"/>
        <end position="190"/>
    </location>
</feature>
<organism evidence="5">
    <name type="scientific">Fagus sylvatica</name>
    <name type="common">Beechnut</name>
    <dbReference type="NCBI Taxonomy" id="28930"/>
    <lineage>
        <taxon>Eukaryota</taxon>
        <taxon>Viridiplantae</taxon>
        <taxon>Streptophyta</taxon>
        <taxon>Embryophyta</taxon>
        <taxon>Tracheophyta</taxon>
        <taxon>Spermatophyta</taxon>
        <taxon>Magnoliopsida</taxon>
        <taxon>eudicotyledons</taxon>
        <taxon>Gunneridae</taxon>
        <taxon>Pentapetalae</taxon>
        <taxon>rosids</taxon>
        <taxon>fabids</taxon>
        <taxon>Fagales</taxon>
        <taxon>Fagaceae</taxon>
        <taxon>Fagus</taxon>
    </lineage>
</organism>
<keyword evidence="4" id="KW-0732">Signal</keyword>
<dbReference type="Pfam" id="PF02536">
    <property type="entry name" value="mTERF"/>
    <property type="match status" value="1"/>
</dbReference>
<accession>A0A2N9J152</accession>
<dbReference type="SMART" id="SM00733">
    <property type="entry name" value="Mterf"/>
    <property type="match status" value="2"/>
</dbReference>
<evidence type="ECO:0000256" key="1">
    <source>
        <dbReference type="ARBA" id="ARBA00007692"/>
    </source>
</evidence>
<evidence type="ECO:0000256" key="3">
    <source>
        <dbReference type="ARBA" id="ARBA00022946"/>
    </source>
</evidence>
<evidence type="ECO:0000313" key="5">
    <source>
        <dbReference type="EMBL" id="SPD30325.1"/>
    </source>
</evidence>
<dbReference type="GO" id="GO:0003676">
    <property type="term" value="F:nucleic acid binding"/>
    <property type="evidence" value="ECO:0007669"/>
    <property type="project" value="InterPro"/>
</dbReference>
<keyword evidence="3" id="KW-0809">Transit peptide</keyword>
<keyword evidence="2" id="KW-0805">Transcription regulation</keyword>
<evidence type="ECO:0000256" key="4">
    <source>
        <dbReference type="SAM" id="SignalP"/>
    </source>
</evidence>
<dbReference type="EMBL" id="OIVN01006311">
    <property type="protein sequence ID" value="SPD30325.1"/>
    <property type="molecule type" value="Genomic_DNA"/>
</dbReference>
<protein>
    <submittedName>
        <fullName evidence="5">Uncharacterized protein</fullName>
    </submittedName>
</protein>
<dbReference type="PANTHER" id="PTHR13068:SF166">
    <property type="entry name" value="TRANSCRIPTION TERMINATION FACTOR MTERF15, MITOCHONDRIAL-LIKE"/>
    <property type="match status" value="1"/>
</dbReference>
<reference evidence="5" key="1">
    <citation type="submission" date="2018-02" db="EMBL/GenBank/DDBJ databases">
        <authorList>
            <person name="Cohen D.B."/>
            <person name="Kent A.D."/>
        </authorList>
    </citation>
    <scope>NUCLEOTIDE SEQUENCE</scope>
</reference>
<keyword evidence="2" id="KW-0804">Transcription</keyword>
<keyword evidence="2" id="KW-0806">Transcription termination</keyword>
<evidence type="ECO:0000256" key="2">
    <source>
        <dbReference type="ARBA" id="ARBA00022472"/>
    </source>
</evidence>
<dbReference type="AlphaFoldDB" id="A0A2N9J152"/>
<feature type="signal peptide" evidence="4">
    <location>
        <begin position="1"/>
        <end position="23"/>
    </location>
</feature>
<proteinExistence type="inferred from homology"/>
<dbReference type="GO" id="GO:0006353">
    <property type="term" value="P:DNA-templated transcription termination"/>
    <property type="evidence" value="ECO:0007669"/>
    <property type="project" value="UniProtKB-KW"/>
</dbReference>
<sequence length="190" mass="21551">MGFNPSKLTFVLAVLALWGLNKSMWERRVNAYKRWGLSEEEILVAFRKSPWCIIASEDKIMQVMDFFVNKMGFEASLIVKRPVLLTLSLEKRMIPRGSVIEVLLSKGTRLQLIQIPNCCQVHDACFTKLGKENHHKGFCYAISDIESSLAVEAIFSELGAFMLTALLTVLPLYSTWKVLWGLSYDVESAL</sequence>
<name>A0A2N9J152_FAGSY</name>
<dbReference type="InterPro" id="IPR038538">
    <property type="entry name" value="MTERF_sf"/>
</dbReference>
<dbReference type="Gene3D" id="1.25.70.10">
    <property type="entry name" value="Transcription termination factor 3, mitochondrial"/>
    <property type="match status" value="1"/>
</dbReference>